<feature type="signal peptide" evidence="4">
    <location>
        <begin position="1"/>
        <end position="26"/>
    </location>
</feature>
<dbReference type="SMART" id="SM00935">
    <property type="entry name" value="OmpH"/>
    <property type="match status" value="1"/>
</dbReference>
<dbReference type="Pfam" id="PF03938">
    <property type="entry name" value="OmpH"/>
    <property type="match status" value="1"/>
</dbReference>
<organism evidence="5 6">
    <name type="scientific">Verrucomicrobia subdivision 6 bacterium BACL9 MAG-120820-bin42</name>
    <dbReference type="NCBI Taxonomy" id="1655634"/>
    <lineage>
        <taxon>Bacteria</taxon>
        <taxon>Pseudomonadati</taxon>
        <taxon>Verrucomicrobiota</taxon>
        <taxon>Verrucomicrobiia</taxon>
        <taxon>Verrucomicrobiales</taxon>
        <taxon>Verrucomicrobia subdivision 6</taxon>
    </lineage>
</organism>
<proteinExistence type="inferred from homology"/>
<accession>A0A0R2XA25</accession>
<dbReference type="InterPro" id="IPR005632">
    <property type="entry name" value="Chaperone_Skp"/>
</dbReference>
<reference evidence="5 6" key="1">
    <citation type="submission" date="2015-10" db="EMBL/GenBank/DDBJ databases">
        <title>Metagenome-Assembled Genomes uncover a global brackish microbiome.</title>
        <authorList>
            <person name="Hugerth L.W."/>
            <person name="Larsson J."/>
            <person name="Alneberg J."/>
            <person name="Lindh M.V."/>
            <person name="Legrand C."/>
            <person name="Pinhassi J."/>
            <person name="Andersson A.F."/>
        </authorList>
    </citation>
    <scope>NUCLEOTIDE SEQUENCE [LARGE SCALE GENOMIC DNA]</scope>
    <source>
        <strain evidence="5">BACL9 MAG-120820-bin42</strain>
    </source>
</reference>
<keyword evidence="2 4" id="KW-0732">Signal</keyword>
<evidence type="ECO:0000256" key="1">
    <source>
        <dbReference type="ARBA" id="ARBA00009091"/>
    </source>
</evidence>
<gene>
    <name evidence="5" type="ORF">ABS32_01845</name>
</gene>
<feature type="region of interest" description="Disordered" evidence="3">
    <location>
        <begin position="87"/>
        <end position="112"/>
    </location>
</feature>
<evidence type="ECO:0000313" key="5">
    <source>
        <dbReference type="EMBL" id="KRP32968.1"/>
    </source>
</evidence>
<dbReference type="Gene3D" id="3.30.910.20">
    <property type="entry name" value="Skp domain"/>
    <property type="match status" value="1"/>
</dbReference>
<dbReference type="Proteomes" id="UP000051557">
    <property type="component" value="Unassembled WGS sequence"/>
</dbReference>
<dbReference type="GO" id="GO:0051082">
    <property type="term" value="F:unfolded protein binding"/>
    <property type="evidence" value="ECO:0007669"/>
    <property type="project" value="InterPro"/>
</dbReference>
<evidence type="ECO:0000256" key="2">
    <source>
        <dbReference type="ARBA" id="ARBA00022729"/>
    </source>
</evidence>
<protein>
    <recommendedName>
        <fullName evidence="7">Outer membrane chaperone Skp</fullName>
    </recommendedName>
</protein>
<feature type="compositionally biased region" description="Basic and acidic residues" evidence="3">
    <location>
        <begin position="93"/>
        <end position="112"/>
    </location>
</feature>
<dbReference type="SUPFAM" id="SSF111384">
    <property type="entry name" value="OmpH-like"/>
    <property type="match status" value="1"/>
</dbReference>
<evidence type="ECO:0008006" key="7">
    <source>
        <dbReference type="Google" id="ProtNLM"/>
    </source>
</evidence>
<dbReference type="EMBL" id="LIDM01000041">
    <property type="protein sequence ID" value="KRP32968.1"/>
    <property type="molecule type" value="Genomic_DNA"/>
</dbReference>
<sequence>MKLTPSSIVQGAIALAFISFVPVSQAQDFSKVAVVDYNTILKDYYKAKDSQKQMEDLAAGYQKERNEREAGLKSLVESINALQKDMQDPAISDAKKKEKENQLKSKGEEGQVKQREMMAFGQTASKILEDKRQRLTTELTEEVNKALSQIAKNKYNMVFVKPQVPSPGALIFSEGMDDITAQVLGLLNKDAPAAKKNDKKDDKK</sequence>
<dbReference type="GO" id="GO:0005829">
    <property type="term" value="C:cytosol"/>
    <property type="evidence" value="ECO:0007669"/>
    <property type="project" value="TreeGrafter"/>
</dbReference>
<evidence type="ECO:0000256" key="4">
    <source>
        <dbReference type="SAM" id="SignalP"/>
    </source>
</evidence>
<evidence type="ECO:0000313" key="6">
    <source>
        <dbReference type="Proteomes" id="UP000051557"/>
    </source>
</evidence>
<evidence type="ECO:0000256" key="3">
    <source>
        <dbReference type="SAM" id="MobiDB-lite"/>
    </source>
</evidence>
<comment type="caution">
    <text evidence="5">The sequence shown here is derived from an EMBL/GenBank/DDBJ whole genome shotgun (WGS) entry which is preliminary data.</text>
</comment>
<name>A0A0R2XA25_9BACT</name>
<dbReference type="GO" id="GO:0050821">
    <property type="term" value="P:protein stabilization"/>
    <property type="evidence" value="ECO:0007669"/>
    <property type="project" value="TreeGrafter"/>
</dbReference>
<dbReference type="AlphaFoldDB" id="A0A0R2XA25"/>
<comment type="similarity">
    <text evidence="1">Belongs to the Skp family.</text>
</comment>
<dbReference type="PANTHER" id="PTHR35089:SF1">
    <property type="entry name" value="CHAPERONE PROTEIN SKP"/>
    <property type="match status" value="1"/>
</dbReference>
<feature type="chain" id="PRO_5006427730" description="Outer membrane chaperone Skp" evidence="4">
    <location>
        <begin position="27"/>
        <end position="204"/>
    </location>
</feature>
<dbReference type="InterPro" id="IPR024930">
    <property type="entry name" value="Skp_dom_sf"/>
</dbReference>
<dbReference type="PANTHER" id="PTHR35089">
    <property type="entry name" value="CHAPERONE PROTEIN SKP"/>
    <property type="match status" value="1"/>
</dbReference>